<dbReference type="PANTHER" id="PTHR20861">
    <property type="entry name" value="HOMOSERINE/4-DIPHOSPHOCYTIDYL-2-C-METHYL-D-ERYTHRITOL KINASE"/>
    <property type="match status" value="1"/>
</dbReference>
<dbReference type="InterPro" id="IPR020568">
    <property type="entry name" value="Ribosomal_Su5_D2-typ_SF"/>
</dbReference>
<evidence type="ECO:0000259" key="8">
    <source>
        <dbReference type="Pfam" id="PF08544"/>
    </source>
</evidence>
<dbReference type="HAMAP" id="MF_00384">
    <property type="entry name" value="Homoser_kinase"/>
    <property type="match status" value="1"/>
</dbReference>
<evidence type="ECO:0000259" key="7">
    <source>
        <dbReference type="Pfam" id="PF00288"/>
    </source>
</evidence>
<dbReference type="AlphaFoldDB" id="G0UP19"/>
<dbReference type="NCBIfam" id="TIGR00191">
    <property type="entry name" value="thrB"/>
    <property type="match status" value="1"/>
</dbReference>
<keyword evidence="2" id="KW-0808">Transferase</keyword>
<dbReference type="PANTHER" id="PTHR20861:SF1">
    <property type="entry name" value="HOMOSERINE KINASE"/>
    <property type="match status" value="1"/>
</dbReference>
<dbReference type="InterPro" id="IPR006204">
    <property type="entry name" value="GHMP_kinase_N_dom"/>
</dbReference>
<keyword evidence="3" id="KW-0791">Threonine biosynthesis</keyword>
<dbReference type="Pfam" id="PF08544">
    <property type="entry name" value="GHMP_kinases_C"/>
    <property type="match status" value="1"/>
</dbReference>
<name>G0UP19_TRYCI</name>
<dbReference type="Gene3D" id="3.30.230.10">
    <property type="match status" value="1"/>
</dbReference>
<feature type="domain" description="GHMP kinase C-terminal" evidence="8">
    <location>
        <begin position="230"/>
        <end position="274"/>
    </location>
</feature>
<evidence type="ECO:0000256" key="6">
    <source>
        <dbReference type="ARBA" id="ARBA00022840"/>
    </source>
</evidence>
<protein>
    <submittedName>
        <fullName evidence="9">Putative homoserine kinase</fullName>
    </submittedName>
</protein>
<keyword evidence="5 9" id="KW-0418">Kinase</keyword>
<dbReference type="PRINTS" id="PR00958">
    <property type="entry name" value="HOMSERKINASE"/>
</dbReference>
<keyword evidence="1" id="KW-0028">Amino-acid biosynthesis</keyword>
<dbReference type="InterPro" id="IPR036554">
    <property type="entry name" value="GHMP_kinase_C_sf"/>
</dbReference>
<evidence type="ECO:0000256" key="4">
    <source>
        <dbReference type="ARBA" id="ARBA00022741"/>
    </source>
</evidence>
<dbReference type="GO" id="GO:0004413">
    <property type="term" value="F:homoserine kinase activity"/>
    <property type="evidence" value="ECO:0007669"/>
    <property type="project" value="InterPro"/>
</dbReference>
<dbReference type="SUPFAM" id="SSF54211">
    <property type="entry name" value="Ribosomal protein S5 domain 2-like"/>
    <property type="match status" value="1"/>
</dbReference>
<feature type="domain" description="GHMP kinase N-terminal" evidence="7">
    <location>
        <begin position="62"/>
        <end position="150"/>
    </location>
</feature>
<evidence type="ECO:0000256" key="2">
    <source>
        <dbReference type="ARBA" id="ARBA00022679"/>
    </source>
</evidence>
<dbReference type="Pfam" id="PF00288">
    <property type="entry name" value="GHMP_kinases_N"/>
    <property type="match status" value="1"/>
</dbReference>
<dbReference type="VEuPathDB" id="TriTrypDB:TcIL3000_6_3840"/>
<accession>G0UP19</accession>
<dbReference type="GO" id="GO:0005524">
    <property type="term" value="F:ATP binding"/>
    <property type="evidence" value="ECO:0007669"/>
    <property type="project" value="UniProtKB-KW"/>
</dbReference>
<evidence type="ECO:0000256" key="5">
    <source>
        <dbReference type="ARBA" id="ARBA00022777"/>
    </source>
</evidence>
<dbReference type="EMBL" id="HE575319">
    <property type="protein sequence ID" value="CCC91130.1"/>
    <property type="molecule type" value="Genomic_DNA"/>
</dbReference>
<dbReference type="InterPro" id="IPR000870">
    <property type="entry name" value="Homoserine_kinase"/>
</dbReference>
<keyword evidence="6" id="KW-0067">ATP-binding</keyword>
<organism evidence="9">
    <name type="scientific">Trypanosoma congolense (strain IL3000)</name>
    <dbReference type="NCBI Taxonomy" id="1068625"/>
    <lineage>
        <taxon>Eukaryota</taxon>
        <taxon>Discoba</taxon>
        <taxon>Euglenozoa</taxon>
        <taxon>Kinetoplastea</taxon>
        <taxon>Metakinetoplastina</taxon>
        <taxon>Trypanosomatida</taxon>
        <taxon>Trypanosomatidae</taxon>
        <taxon>Trypanosoma</taxon>
        <taxon>Nannomonas</taxon>
    </lineage>
</organism>
<dbReference type="InterPro" id="IPR014721">
    <property type="entry name" value="Ribsml_uS5_D2-typ_fold_subgr"/>
</dbReference>
<evidence type="ECO:0000313" key="9">
    <source>
        <dbReference type="EMBL" id="CCC91130.1"/>
    </source>
</evidence>
<dbReference type="GO" id="GO:0009088">
    <property type="term" value="P:threonine biosynthetic process"/>
    <property type="evidence" value="ECO:0007669"/>
    <property type="project" value="UniProtKB-KW"/>
</dbReference>
<evidence type="ECO:0000256" key="3">
    <source>
        <dbReference type="ARBA" id="ARBA00022697"/>
    </source>
</evidence>
<sequence>MTTLPRKVVLRVPASTANMGPAYDCLGMALSIFLEVTVEHADVFFVSMEGEGNEEVSKDADNMVVKACRLGFEHANKEMPVLKFTIKSGIPYGCGCGSSSAAAVAGFVAGMCLCGNAVATEGMDDSRAQLHAITRFEGHPDNAAAVLYGGVQLCCSVQDGQVITSRVPTPPGLSVVLFLPRNKMKADTHATRGLIPGVVSLEDAVYNISRASLLVLALSTNNLELLRCCGDRLHEGRRADALFPHFHACVDAARKAGASYAFLSGAGPAVCAFVDACSSEVLPRTGERLVVDRVAEAMVEAASTAGVPGRAVITQPCSQGVQIVSIDPAHP</sequence>
<reference evidence="9" key="1">
    <citation type="journal article" date="2012" name="Proc. Natl. Acad. Sci. U.S.A.">
        <title>Antigenic diversity is generated by distinct evolutionary mechanisms in African trypanosome species.</title>
        <authorList>
            <person name="Jackson A.P."/>
            <person name="Berry A."/>
            <person name="Aslett M."/>
            <person name="Allison H.C."/>
            <person name="Burton P."/>
            <person name="Vavrova-Anderson J."/>
            <person name="Brown R."/>
            <person name="Browne H."/>
            <person name="Corton N."/>
            <person name="Hauser H."/>
            <person name="Gamble J."/>
            <person name="Gilderthorp R."/>
            <person name="Marcello L."/>
            <person name="McQuillan J."/>
            <person name="Otto T.D."/>
            <person name="Quail M.A."/>
            <person name="Sanders M.J."/>
            <person name="van Tonder A."/>
            <person name="Ginger M.L."/>
            <person name="Field M.C."/>
            <person name="Barry J.D."/>
            <person name="Hertz-Fowler C."/>
            <person name="Berriman M."/>
        </authorList>
    </citation>
    <scope>NUCLEOTIDE SEQUENCE</scope>
    <source>
        <strain evidence="9">IL3000</strain>
    </source>
</reference>
<dbReference type="PIRSF" id="PIRSF000676">
    <property type="entry name" value="Homoser_kin"/>
    <property type="match status" value="1"/>
</dbReference>
<proteinExistence type="inferred from homology"/>
<gene>
    <name evidence="9" type="ORF">TCIL3000_6_3840</name>
</gene>
<dbReference type="InterPro" id="IPR013750">
    <property type="entry name" value="GHMP_kinase_C_dom"/>
</dbReference>
<dbReference type="SUPFAM" id="SSF55060">
    <property type="entry name" value="GHMP Kinase, C-terminal domain"/>
    <property type="match status" value="1"/>
</dbReference>
<evidence type="ECO:0000256" key="1">
    <source>
        <dbReference type="ARBA" id="ARBA00022605"/>
    </source>
</evidence>
<dbReference type="Gene3D" id="3.30.70.890">
    <property type="entry name" value="GHMP kinase, C-terminal domain"/>
    <property type="match status" value="1"/>
</dbReference>
<keyword evidence="4" id="KW-0547">Nucleotide-binding</keyword>